<dbReference type="InterPro" id="IPR013249">
    <property type="entry name" value="RNA_pol_sigma70_r4_t2"/>
</dbReference>
<dbReference type="RefSeq" id="WP_263542597.1">
    <property type="nucleotide sequence ID" value="NZ_JAOVZO020000023.1"/>
</dbReference>
<name>A0A9X3YPJ6_9GAMM</name>
<evidence type="ECO:0000259" key="5">
    <source>
        <dbReference type="Pfam" id="PF04542"/>
    </source>
</evidence>
<evidence type="ECO:0000256" key="4">
    <source>
        <dbReference type="ARBA" id="ARBA00023163"/>
    </source>
</evidence>
<accession>A0A9X3YPJ6</accession>
<dbReference type="Gene3D" id="1.10.1740.10">
    <property type="match status" value="1"/>
</dbReference>
<dbReference type="NCBIfam" id="TIGR02937">
    <property type="entry name" value="sigma70-ECF"/>
    <property type="match status" value="1"/>
</dbReference>
<evidence type="ECO:0000256" key="2">
    <source>
        <dbReference type="ARBA" id="ARBA00023015"/>
    </source>
</evidence>
<dbReference type="InterPro" id="IPR007627">
    <property type="entry name" value="RNA_pol_sigma70_r2"/>
</dbReference>
<keyword evidence="8" id="KW-1185">Reference proteome</keyword>
<dbReference type="GO" id="GO:0003677">
    <property type="term" value="F:DNA binding"/>
    <property type="evidence" value="ECO:0007669"/>
    <property type="project" value="InterPro"/>
</dbReference>
<feature type="domain" description="RNA polymerase sigma factor 70 region 4 type 2" evidence="6">
    <location>
        <begin position="134"/>
        <end position="185"/>
    </location>
</feature>
<dbReference type="GO" id="GO:0016987">
    <property type="term" value="F:sigma factor activity"/>
    <property type="evidence" value="ECO:0007669"/>
    <property type="project" value="UniProtKB-KW"/>
</dbReference>
<comment type="caution">
    <text evidence="7">The sequence shown here is derived from an EMBL/GenBank/DDBJ whole genome shotgun (WGS) entry which is preliminary data.</text>
</comment>
<keyword evidence="4" id="KW-0804">Transcription</keyword>
<feature type="domain" description="RNA polymerase sigma-70 region 2" evidence="5">
    <location>
        <begin position="34"/>
        <end position="100"/>
    </location>
</feature>
<dbReference type="AlphaFoldDB" id="A0A9X3YPJ6"/>
<gene>
    <name evidence="7" type="ORF">OD750_026620</name>
</gene>
<keyword evidence="3" id="KW-0731">Sigma factor</keyword>
<keyword evidence="2" id="KW-0805">Transcription regulation</keyword>
<dbReference type="PANTHER" id="PTHR43133:SF62">
    <property type="entry name" value="RNA POLYMERASE SIGMA FACTOR SIGZ"/>
    <property type="match status" value="1"/>
</dbReference>
<reference evidence="7" key="1">
    <citation type="submission" date="2023-02" db="EMBL/GenBank/DDBJ databases">
        <title>Tahibacter soli sp. nov. isolated from soil.</title>
        <authorList>
            <person name="Baek J.H."/>
            <person name="Lee J.K."/>
            <person name="Choi D.G."/>
            <person name="Jeon C.O."/>
        </authorList>
    </citation>
    <scope>NUCLEOTIDE SEQUENCE</scope>
    <source>
        <strain evidence="7">BL</strain>
    </source>
</reference>
<dbReference type="InterPro" id="IPR036388">
    <property type="entry name" value="WH-like_DNA-bd_sf"/>
</dbReference>
<dbReference type="Pfam" id="PF04542">
    <property type="entry name" value="Sigma70_r2"/>
    <property type="match status" value="1"/>
</dbReference>
<dbReference type="GO" id="GO:0006352">
    <property type="term" value="P:DNA-templated transcription initiation"/>
    <property type="evidence" value="ECO:0007669"/>
    <property type="project" value="InterPro"/>
</dbReference>
<dbReference type="InterPro" id="IPR039425">
    <property type="entry name" value="RNA_pol_sigma-70-like"/>
</dbReference>
<dbReference type="CDD" id="cd06171">
    <property type="entry name" value="Sigma70_r4"/>
    <property type="match status" value="1"/>
</dbReference>
<proteinExistence type="inferred from homology"/>
<dbReference type="SUPFAM" id="SSF88659">
    <property type="entry name" value="Sigma3 and sigma4 domains of RNA polymerase sigma factors"/>
    <property type="match status" value="1"/>
</dbReference>
<organism evidence="7 8">
    <name type="scientific">Tahibacter soli</name>
    <dbReference type="NCBI Taxonomy" id="2983605"/>
    <lineage>
        <taxon>Bacteria</taxon>
        <taxon>Pseudomonadati</taxon>
        <taxon>Pseudomonadota</taxon>
        <taxon>Gammaproteobacteria</taxon>
        <taxon>Lysobacterales</taxon>
        <taxon>Rhodanobacteraceae</taxon>
        <taxon>Tahibacter</taxon>
    </lineage>
</organism>
<dbReference type="InterPro" id="IPR013325">
    <property type="entry name" value="RNA_pol_sigma_r2"/>
</dbReference>
<dbReference type="EMBL" id="JAOVZO020000023">
    <property type="protein sequence ID" value="MDC8016116.1"/>
    <property type="molecule type" value="Genomic_DNA"/>
</dbReference>
<dbReference type="Proteomes" id="UP001139971">
    <property type="component" value="Unassembled WGS sequence"/>
</dbReference>
<evidence type="ECO:0000313" key="7">
    <source>
        <dbReference type="EMBL" id="MDC8016116.1"/>
    </source>
</evidence>
<evidence type="ECO:0000313" key="8">
    <source>
        <dbReference type="Proteomes" id="UP001139971"/>
    </source>
</evidence>
<evidence type="ECO:0000256" key="3">
    <source>
        <dbReference type="ARBA" id="ARBA00023082"/>
    </source>
</evidence>
<evidence type="ECO:0000259" key="6">
    <source>
        <dbReference type="Pfam" id="PF08281"/>
    </source>
</evidence>
<protein>
    <submittedName>
        <fullName evidence="7">Sigma-70 family RNA polymerase sigma factor</fullName>
    </submittedName>
</protein>
<dbReference type="Gene3D" id="1.10.10.10">
    <property type="entry name" value="Winged helix-like DNA-binding domain superfamily/Winged helix DNA-binding domain"/>
    <property type="match status" value="1"/>
</dbReference>
<dbReference type="PANTHER" id="PTHR43133">
    <property type="entry name" value="RNA POLYMERASE ECF-TYPE SIGMA FACTO"/>
    <property type="match status" value="1"/>
</dbReference>
<comment type="similarity">
    <text evidence="1">Belongs to the sigma-70 factor family. ECF subfamily.</text>
</comment>
<sequence>MTQTNAPQPVVDARGPELLLSRVAAGDRDAFQALYRETSALLFGICLSVLRDRAEAEDALQEAYVAIWHKAAQFDRSRATAITWLGSIARHRAIDRRRGAGSSATWVALDVIEQHAADEGRAAPSPDDAQSAARLDGCMSQLEPQRQRLIRAAFVEGATYSELAARCGSPLGTVKSWIRRSLLQLRACLEQ</sequence>
<dbReference type="Pfam" id="PF08281">
    <property type="entry name" value="Sigma70_r4_2"/>
    <property type="match status" value="1"/>
</dbReference>
<dbReference type="InterPro" id="IPR013324">
    <property type="entry name" value="RNA_pol_sigma_r3/r4-like"/>
</dbReference>
<evidence type="ECO:0000256" key="1">
    <source>
        <dbReference type="ARBA" id="ARBA00010641"/>
    </source>
</evidence>
<dbReference type="SUPFAM" id="SSF88946">
    <property type="entry name" value="Sigma2 domain of RNA polymerase sigma factors"/>
    <property type="match status" value="1"/>
</dbReference>
<dbReference type="InterPro" id="IPR014284">
    <property type="entry name" value="RNA_pol_sigma-70_dom"/>
</dbReference>